<accession>A0A517Z8I8</accession>
<dbReference type="PROSITE" id="PS51257">
    <property type="entry name" value="PROKAR_LIPOPROTEIN"/>
    <property type="match status" value="1"/>
</dbReference>
<evidence type="ECO:0008006" key="5">
    <source>
        <dbReference type="Google" id="ProtNLM"/>
    </source>
</evidence>
<dbReference type="Proteomes" id="UP000320496">
    <property type="component" value="Chromosome"/>
</dbReference>
<proteinExistence type="predicted"/>
<evidence type="ECO:0000313" key="3">
    <source>
        <dbReference type="EMBL" id="QDU38769.1"/>
    </source>
</evidence>
<dbReference type="InterPro" id="IPR004155">
    <property type="entry name" value="PBS_lyase_HEAT"/>
</dbReference>
<reference evidence="3 4" key="1">
    <citation type="submission" date="2019-02" db="EMBL/GenBank/DDBJ databases">
        <title>Deep-cultivation of Planctomycetes and their phenomic and genomic characterization uncovers novel biology.</title>
        <authorList>
            <person name="Wiegand S."/>
            <person name="Jogler M."/>
            <person name="Boedeker C."/>
            <person name="Pinto D."/>
            <person name="Vollmers J."/>
            <person name="Rivas-Marin E."/>
            <person name="Kohn T."/>
            <person name="Peeters S.H."/>
            <person name="Heuer A."/>
            <person name="Rast P."/>
            <person name="Oberbeckmann S."/>
            <person name="Bunk B."/>
            <person name="Jeske O."/>
            <person name="Meyerdierks A."/>
            <person name="Storesund J.E."/>
            <person name="Kallscheuer N."/>
            <person name="Luecker S."/>
            <person name="Lage O.M."/>
            <person name="Pohl T."/>
            <person name="Merkel B.J."/>
            <person name="Hornburger P."/>
            <person name="Mueller R.-W."/>
            <person name="Bruemmer F."/>
            <person name="Labrenz M."/>
            <person name="Spormann A.M."/>
            <person name="Op den Camp H."/>
            <person name="Overmann J."/>
            <person name="Amann R."/>
            <person name="Jetten M.S.M."/>
            <person name="Mascher T."/>
            <person name="Medema M.H."/>
            <person name="Devos D.P."/>
            <person name="Kaster A.-K."/>
            <person name="Ovreas L."/>
            <person name="Rohde M."/>
            <person name="Galperin M.Y."/>
            <person name="Jogler C."/>
        </authorList>
    </citation>
    <scope>NUCLEOTIDE SEQUENCE [LARGE SCALE GENOMIC DNA]</scope>
    <source>
        <strain evidence="3 4">Mal4</strain>
    </source>
</reference>
<dbReference type="InterPro" id="IPR016024">
    <property type="entry name" value="ARM-type_fold"/>
</dbReference>
<feature type="compositionally biased region" description="Polar residues" evidence="1">
    <location>
        <begin position="36"/>
        <end position="47"/>
    </location>
</feature>
<dbReference type="SUPFAM" id="SSF48371">
    <property type="entry name" value="ARM repeat"/>
    <property type="match status" value="1"/>
</dbReference>
<sequence length="743" mass="80236" precursor="true">MMQRHASWLLLITACLCLRTGLVQAQPPADDAADGTAQSPLASEPTNAQERVNAAMLMLRLARPDLARGYLQQILDNEPDDAQLLELRNEFGTATFLRLSRSDDLQPAAQELLNRINAAATRQLNDPAYVNGLIARLPVSPEEREKAIVELRFLRAYAVPPLLQRLTDPAAKIAPDLVVYTLTRLGTDAIPPLVGALQAGDDTIRAAAIEALGWIGDEQAVPYLWAQAANPNNGAGVQSSAYDALARILYGDAEKRNRLSPNGVTDRLLAEGMKLFAFEHEWPVNEAGQVVLWSWSDTDQTVVENLVSPASASLYRAEQFARDAAEIAAERAEPQVLLLATLLARDALVAGPNEPIAEGPGTAHNLALVAGPALCADVLALTLDTESYPAAAAVLRVLSQNGSRHLLASAEGRPSLLAAALDAPDPNVQFAAATAIMQLDPQEPFRGSRRVVEIFARNLNATPRKRTVVIDPNADRATTLASYLRDLGFEAGIARTGAEGFQLAAHRGDVELAVVHMNAIRWELSQTVANLKADARTAHVPVMIYGPAGLEGRTRWLASRNPGVTFLPEVNDSREVSRYLRPFLAQLPTQPLTPPQRDRRIRESAYWLRHIALGHRTRVFDLAPAEEALIDAAANPEVAGDAVIALAAIPRPSVQKYLADIALAPGAELPVRETAANQLAFHVQRYGVLLQQSRLQSLEAAWKSETEPALKTALAAVIGSTHPDSDAVRQQLLSFPPSPQPVP</sequence>
<organism evidence="3 4">
    <name type="scientific">Maioricimonas rarisocia</name>
    <dbReference type="NCBI Taxonomy" id="2528026"/>
    <lineage>
        <taxon>Bacteria</taxon>
        <taxon>Pseudomonadati</taxon>
        <taxon>Planctomycetota</taxon>
        <taxon>Planctomycetia</taxon>
        <taxon>Planctomycetales</taxon>
        <taxon>Planctomycetaceae</taxon>
        <taxon>Maioricimonas</taxon>
    </lineage>
</organism>
<feature type="chain" id="PRO_5021756202" description="Response regulatory domain-containing protein" evidence="2">
    <location>
        <begin position="26"/>
        <end position="743"/>
    </location>
</feature>
<feature type="region of interest" description="Disordered" evidence="1">
    <location>
        <begin position="27"/>
        <end position="47"/>
    </location>
</feature>
<dbReference type="OrthoDB" id="253582at2"/>
<evidence type="ECO:0000256" key="1">
    <source>
        <dbReference type="SAM" id="MobiDB-lite"/>
    </source>
</evidence>
<dbReference type="InterPro" id="IPR011989">
    <property type="entry name" value="ARM-like"/>
</dbReference>
<keyword evidence="2" id="KW-0732">Signal</keyword>
<keyword evidence="4" id="KW-1185">Reference proteome</keyword>
<gene>
    <name evidence="3" type="ORF">Mal4_30990</name>
</gene>
<dbReference type="EMBL" id="CP036275">
    <property type="protein sequence ID" value="QDU38769.1"/>
    <property type="molecule type" value="Genomic_DNA"/>
</dbReference>
<feature type="signal peptide" evidence="2">
    <location>
        <begin position="1"/>
        <end position="25"/>
    </location>
</feature>
<evidence type="ECO:0000313" key="4">
    <source>
        <dbReference type="Proteomes" id="UP000320496"/>
    </source>
</evidence>
<dbReference type="KEGG" id="mri:Mal4_30990"/>
<dbReference type="RefSeq" id="WP_145370019.1">
    <property type="nucleotide sequence ID" value="NZ_CP036275.1"/>
</dbReference>
<dbReference type="Pfam" id="PF13646">
    <property type="entry name" value="HEAT_2"/>
    <property type="match status" value="1"/>
</dbReference>
<evidence type="ECO:0000256" key="2">
    <source>
        <dbReference type="SAM" id="SignalP"/>
    </source>
</evidence>
<protein>
    <recommendedName>
        <fullName evidence="5">Response regulatory domain-containing protein</fullName>
    </recommendedName>
</protein>
<dbReference type="Gene3D" id="1.25.10.10">
    <property type="entry name" value="Leucine-rich Repeat Variant"/>
    <property type="match status" value="1"/>
</dbReference>
<dbReference type="SMART" id="SM00567">
    <property type="entry name" value="EZ_HEAT"/>
    <property type="match status" value="3"/>
</dbReference>
<dbReference type="AlphaFoldDB" id="A0A517Z8I8"/>
<name>A0A517Z8I8_9PLAN</name>